<dbReference type="AlphaFoldDB" id="A0A834XNF3"/>
<dbReference type="PANTHER" id="PTHR21074:SF0">
    <property type="entry name" value="IQ AND UBIQUITIN-LIKE DOMAIN-CONTAINING PROTEIN"/>
    <property type="match status" value="1"/>
</dbReference>
<evidence type="ECO:0000313" key="4">
    <source>
        <dbReference type="Proteomes" id="UP000639338"/>
    </source>
</evidence>
<evidence type="ECO:0000259" key="2">
    <source>
        <dbReference type="Pfam" id="PF25805"/>
    </source>
</evidence>
<dbReference type="InterPro" id="IPR000048">
    <property type="entry name" value="IQ_motif_EF-hand-BS"/>
</dbReference>
<evidence type="ECO:0000256" key="1">
    <source>
        <dbReference type="SAM" id="Coils"/>
    </source>
</evidence>
<name>A0A834XNF3_APHGI</name>
<accession>A0A834XNF3</accession>
<dbReference type="InterPro" id="IPR057887">
    <property type="entry name" value="IQUB_helical"/>
</dbReference>
<feature type="domain" description="IQ motif and ubiquitin-like" evidence="2">
    <location>
        <begin position="221"/>
        <end position="355"/>
    </location>
</feature>
<dbReference type="InterPro" id="IPR037695">
    <property type="entry name" value="IQUB"/>
</dbReference>
<dbReference type="Pfam" id="PF25805">
    <property type="entry name" value="IQUB"/>
    <property type="match status" value="2"/>
</dbReference>
<evidence type="ECO:0000313" key="3">
    <source>
        <dbReference type="EMBL" id="KAF7989906.1"/>
    </source>
</evidence>
<dbReference type="GO" id="GO:0060271">
    <property type="term" value="P:cilium assembly"/>
    <property type="evidence" value="ECO:0007669"/>
    <property type="project" value="TreeGrafter"/>
</dbReference>
<sequence>MVLIVEVEDSKIKKPWLGGWSNRVTGIAYVNAASQTGPSMRMNSKNCCSQSVQIKHNKNASCQSTVDASTQMWRKDCFISCANDKYMTVKYYDENKSTFDLDKHARIIQKFYRSYKMLKNIKECTFAYRKIVEDCKKFEEERADLHRKRNQMEIIRQTYPQIRSDFEKLYSLIETWRQSRFNYIKKKNFLNTVKTENIFILKKTVEMLKDIESHRSIIAKNYQEKKSRKFLDFHCKALKWNGYKGTKIKMVSLKTQRAREYKKIYNDLNKNDMTLEKRLEVLKSIKKLFNYHNCISWNELVNLIDQENELLCRGINQIHLENLRKRITLGFLYFVRNSHDCCNTENSQEMELNEPNEKKKIVCHYCKKLLAFDKFSSHVRMKKLSSCCGCVWLHQQSIEKIDYDPYVYLLNGIRADESKKNCFSTLLYVIHEPEIYHLVKNIWRGKSIVSEIDDIFRLRLVRFNGNAEWAPWNCILLTEEESETHFFIEDLTTMPIEIEDDYLAKKFLGGWKNLLTGKEYHDGECQTIFNHGNKLNNKILVRSRVTQTSSKSKSKYTSSCHHINTQTSCLPELSDKLITPSSPEKYYHRVEGEQKILFLNKKYSKLEEESAIRIQKFYRACRMRTEISSLAHFAIATKTHLPKKDKLMKFGFGNSFKIINHCPPRTRYDFDMIINILDRWRILENQRINCTLFGCSKLTAKNMILNREIEILRTIERKKMKVNENNNEKDKLNYLEKLAAPEIWRTKDGKKTEVETLRVARARECRSMYTALMVKATASRLDTLKCLKNLILGHTCDKSRDLEYLVDQEINLLSQNMPDKMINQLQNRVKFAFFQFTLNCCEPSEIKVQEILKYCIRCKKLLSATNFQNNNTKILSTCERCSSLRPNKDPKILYEPYEQMLNELKKSELRMGCKTSLAFRIEPKILYKLVNIIWHGKSGISEFDDIFSLKLIRFHCNTEWSPWNSILLTKREAAIHQAMTNPWELYESSLIKKFLLRNLQAKLYFQSLVVY</sequence>
<reference evidence="3 4" key="1">
    <citation type="submission" date="2020-08" db="EMBL/GenBank/DDBJ databases">
        <title>Aphidius gifuensis genome sequencing and assembly.</title>
        <authorList>
            <person name="Du Z."/>
        </authorList>
    </citation>
    <scope>NUCLEOTIDE SEQUENCE [LARGE SCALE GENOMIC DNA]</scope>
    <source>
        <strain evidence="3">YNYX2018</strain>
        <tissue evidence="3">Adults</tissue>
    </source>
</reference>
<dbReference type="Pfam" id="PF00612">
    <property type="entry name" value="IQ"/>
    <property type="match status" value="1"/>
</dbReference>
<dbReference type="PANTHER" id="PTHR21074">
    <property type="entry name" value="IQ AND UBIQUITIN-LIKE DOMAIN-CONTAINING PROTEIN"/>
    <property type="match status" value="1"/>
</dbReference>
<dbReference type="Proteomes" id="UP000639338">
    <property type="component" value="Unassembled WGS sequence"/>
</dbReference>
<feature type="domain" description="IQ motif and ubiquitin-like" evidence="2">
    <location>
        <begin position="725"/>
        <end position="837"/>
    </location>
</feature>
<dbReference type="GO" id="GO:0030317">
    <property type="term" value="P:flagellated sperm motility"/>
    <property type="evidence" value="ECO:0007669"/>
    <property type="project" value="TreeGrafter"/>
</dbReference>
<keyword evidence="4" id="KW-1185">Reference proteome</keyword>
<feature type="coiled-coil region" evidence="1">
    <location>
        <begin position="128"/>
        <end position="155"/>
    </location>
</feature>
<dbReference type="EMBL" id="JACMRX010000005">
    <property type="protein sequence ID" value="KAF7989906.1"/>
    <property type="molecule type" value="Genomic_DNA"/>
</dbReference>
<gene>
    <name evidence="3" type="ORF">HCN44_008580</name>
</gene>
<dbReference type="OrthoDB" id="10265862at2759"/>
<proteinExistence type="predicted"/>
<keyword evidence="1" id="KW-0175">Coiled coil</keyword>
<comment type="caution">
    <text evidence="3">The sequence shown here is derived from an EMBL/GenBank/DDBJ whole genome shotgun (WGS) entry which is preliminary data.</text>
</comment>
<dbReference type="GO" id="GO:0001669">
    <property type="term" value="C:acrosomal vesicle"/>
    <property type="evidence" value="ECO:0007669"/>
    <property type="project" value="TreeGrafter"/>
</dbReference>
<protein>
    <recommendedName>
        <fullName evidence="2">IQ motif and ubiquitin-like domain-containing protein</fullName>
    </recommendedName>
</protein>
<organism evidence="3 4">
    <name type="scientific">Aphidius gifuensis</name>
    <name type="common">Parasitoid wasp</name>
    <dbReference type="NCBI Taxonomy" id="684658"/>
    <lineage>
        <taxon>Eukaryota</taxon>
        <taxon>Metazoa</taxon>
        <taxon>Ecdysozoa</taxon>
        <taxon>Arthropoda</taxon>
        <taxon>Hexapoda</taxon>
        <taxon>Insecta</taxon>
        <taxon>Pterygota</taxon>
        <taxon>Neoptera</taxon>
        <taxon>Endopterygota</taxon>
        <taxon>Hymenoptera</taxon>
        <taxon>Apocrita</taxon>
        <taxon>Ichneumonoidea</taxon>
        <taxon>Braconidae</taxon>
        <taxon>Aphidiinae</taxon>
        <taxon>Aphidius</taxon>
    </lineage>
</organism>
<dbReference type="GO" id="GO:0031514">
    <property type="term" value="C:motile cilium"/>
    <property type="evidence" value="ECO:0007669"/>
    <property type="project" value="TreeGrafter"/>
</dbReference>